<reference evidence="2 3" key="1">
    <citation type="submission" date="2018-11" db="EMBL/GenBank/DDBJ databases">
        <title>Genomic Encyclopedia of Type Strains, Phase IV (KMG-IV): sequencing the most valuable type-strain genomes for metagenomic binning, comparative biology and taxonomic classification.</title>
        <authorList>
            <person name="Goeker M."/>
        </authorList>
    </citation>
    <scope>NUCLEOTIDE SEQUENCE [LARGE SCALE GENOMIC DNA]</scope>
    <source>
        <strain evidence="2 3">DSM 100316</strain>
    </source>
</reference>
<proteinExistence type="predicted"/>
<dbReference type="InterPro" id="IPR014507">
    <property type="entry name" value="Baseplate_assembly_J_pred"/>
</dbReference>
<dbReference type="PANTHER" id="PTHR35862">
    <property type="entry name" value="FELS-2 PROPHAGE PROTEIN"/>
    <property type="match status" value="1"/>
</dbReference>
<dbReference type="PIRSF" id="PIRSF020481">
    <property type="entry name" value="BAP"/>
    <property type="match status" value="1"/>
</dbReference>
<gene>
    <name evidence="2" type="ORF">EDC56_1222</name>
</gene>
<dbReference type="PANTHER" id="PTHR35862:SF1">
    <property type="entry name" value="FELS-2 PROPHAGE PROTEIN"/>
    <property type="match status" value="1"/>
</dbReference>
<dbReference type="InterPro" id="IPR058531">
    <property type="entry name" value="Baseplate_J_M"/>
</dbReference>
<dbReference type="EMBL" id="RKHR01000003">
    <property type="protein sequence ID" value="ROS05676.1"/>
    <property type="molecule type" value="Genomic_DNA"/>
</dbReference>
<dbReference type="AlphaFoldDB" id="A0A3N2E0Q3"/>
<evidence type="ECO:0000313" key="3">
    <source>
        <dbReference type="Proteomes" id="UP000275394"/>
    </source>
</evidence>
<keyword evidence="3" id="KW-1185">Reference proteome</keyword>
<name>A0A3N2E0Q3_9GAMM</name>
<dbReference type="Proteomes" id="UP000275394">
    <property type="component" value="Unassembled WGS sequence"/>
</dbReference>
<evidence type="ECO:0000259" key="1">
    <source>
        <dbReference type="Pfam" id="PF26078"/>
    </source>
</evidence>
<dbReference type="OrthoDB" id="9793802at2"/>
<accession>A0A3N2E0Q3</accession>
<feature type="domain" description="Baseplate J-like central" evidence="1">
    <location>
        <begin position="134"/>
        <end position="206"/>
    </location>
</feature>
<sequence>MNEFNAIDLSGIPAPDIVETLDYEDVFRSIKDQFDDIYPDISVDSLYESEPIIKLLELFAYREMYLRARINEAVRQVMLTTATGTNLENLAALVGVERRVLIPEDADSSPPVMAIYEDDESLRKNTLYAFEGASTAGPRGAYIAHAKYADARVKDVYVDSLKEGEVTVWVLSREDNGLPKQEILDAVVNQLNDDDVRPITDKVNVLPATVKDFKLDAELYFNPGINVEEVLTRSKSAVSEYLDDQQFLGRPITIAGLYAALYRPGVSNVLLKSPAADCLVSASEALYCDYSSKESFSIVAGV</sequence>
<dbReference type="Pfam" id="PF26078">
    <property type="entry name" value="Baseplate_J_M"/>
    <property type="match status" value="1"/>
</dbReference>
<protein>
    <submittedName>
        <fullName evidence="2">Phage-related baseplate assembly protein</fullName>
    </submittedName>
</protein>
<dbReference type="InterPro" id="IPR052726">
    <property type="entry name" value="Phage_Baseplate_Hub"/>
</dbReference>
<evidence type="ECO:0000313" key="2">
    <source>
        <dbReference type="EMBL" id="ROS05676.1"/>
    </source>
</evidence>
<dbReference type="RefSeq" id="WP_123711568.1">
    <property type="nucleotide sequence ID" value="NZ_RKHR01000003.1"/>
</dbReference>
<comment type="caution">
    <text evidence="2">The sequence shown here is derived from an EMBL/GenBank/DDBJ whole genome shotgun (WGS) entry which is preliminary data.</text>
</comment>
<organism evidence="2 3">
    <name type="scientific">Sinobacterium caligoides</name>
    <dbReference type="NCBI Taxonomy" id="933926"/>
    <lineage>
        <taxon>Bacteria</taxon>
        <taxon>Pseudomonadati</taxon>
        <taxon>Pseudomonadota</taxon>
        <taxon>Gammaproteobacteria</taxon>
        <taxon>Cellvibrionales</taxon>
        <taxon>Spongiibacteraceae</taxon>
        <taxon>Sinobacterium</taxon>
    </lineage>
</organism>